<evidence type="ECO:0000256" key="3">
    <source>
        <dbReference type="SAM" id="MobiDB-lite"/>
    </source>
</evidence>
<dbReference type="SUPFAM" id="SSF47473">
    <property type="entry name" value="EF-hand"/>
    <property type="match status" value="1"/>
</dbReference>
<proteinExistence type="predicted"/>
<dbReference type="Pfam" id="PF13499">
    <property type="entry name" value="EF-hand_7"/>
    <property type="match status" value="1"/>
</dbReference>
<dbReference type="GO" id="GO:0070062">
    <property type="term" value="C:extracellular exosome"/>
    <property type="evidence" value="ECO:0007669"/>
    <property type="project" value="TreeGrafter"/>
</dbReference>
<reference evidence="6 7" key="1">
    <citation type="journal article" date="2018" name="G3 (Bethesda)">
        <title>Phylogenetic and Phylogenomic Definition of Rhizopus Species.</title>
        <authorList>
            <person name="Gryganskyi A.P."/>
            <person name="Golan J."/>
            <person name="Dolatabadi S."/>
            <person name="Mondo S."/>
            <person name="Robb S."/>
            <person name="Idnurm A."/>
            <person name="Muszewska A."/>
            <person name="Steczkiewicz K."/>
            <person name="Masonjones S."/>
            <person name="Liao H.L."/>
            <person name="Gajdeczka M.T."/>
            <person name="Anike F."/>
            <person name="Vuek A."/>
            <person name="Anishchenko I.M."/>
            <person name="Voigt K."/>
            <person name="de Hoog G.S."/>
            <person name="Smith M.E."/>
            <person name="Heitman J."/>
            <person name="Vilgalys R."/>
            <person name="Stajich J.E."/>
        </authorList>
    </citation>
    <scope>NUCLEOTIDE SEQUENCE [LARGE SCALE GENOMIC DNA]</scope>
    <source>
        <strain evidence="6 7">LSU 92-RS-03</strain>
    </source>
</reference>
<feature type="region of interest" description="Disordered" evidence="3">
    <location>
        <begin position="105"/>
        <end position="144"/>
    </location>
</feature>
<dbReference type="PANTHER" id="PTHR19237">
    <property type="entry name" value="NUCLEOBINDIN"/>
    <property type="match status" value="1"/>
</dbReference>
<feature type="compositionally biased region" description="Basic and acidic residues" evidence="3">
    <location>
        <begin position="110"/>
        <end position="120"/>
    </location>
</feature>
<keyword evidence="2" id="KW-0106">Calcium</keyword>
<dbReference type="GO" id="GO:0005509">
    <property type="term" value="F:calcium ion binding"/>
    <property type="evidence" value="ECO:0007669"/>
    <property type="project" value="InterPro"/>
</dbReference>
<accession>A0A367KWR7</accession>
<keyword evidence="7" id="KW-1185">Reference proteome</keyword>
<evidence type="ECO:0000256" key="2">
    <source>
        <dbReference type="ARBA" id="ARBA00022837"/>
    </source>
</evidence>
<dbReference type="OrthoDB" id="289247at2759"/>
<gene>
    <name evidence="6" type="ORF">CU098_013619</name>
</gene>
<dbReference type="InterPro" id="IPR018247">
    <property type="entry name" value="EF_Hand_1_Ca_BS"/>
</dbReference>
<sequence>MLKYITLAFITLLPVLCELQHAFEQKHMKEAHQMEVADEIAFFKIHDLNKDGHWDESELLSMYGTERNVDPQAEHIQNIIKTIHNTMDLDKDGLISQDEYITNAALPPITEKHEKKEKELKKGKKNKNKEKEKKQNKSSQKLDKDYEFVVPAKFRA</sequence>
<organism evidence="6 7">
    <name type="scientific">Rhizopus stolonifer</name>
    <name type="common">Rhizopus nigricans</name>
    <dbReference type="NCBI Taxonomy" id="4846"/>
    <lineage>
        <taxon>Eukaryota</taxon>
        <taxon>Fungi</taxon>
        <taxon>Fungi incertae sedis</taxon>
        <taxon>Mucoromycota</taxon>
        <taxon>Mucoromycotina</taxon>
        <taxon>Mucoromycetes</taxon>
        <taxon>Mucorales</taxon>
        <taxon>Mucorineae</taxon>
        <taxon>Rhizopodaceae</taxon>
        <taxon>Rhizopus</taxon>
    </lineage>
</organism>
<dbReference type="Proteomes" id="UP000253551">
    <property type="component" value="Unassembled WGS sequence"/>
</dbReference>
<dbReference type="InterPro" id="IPR002048">
    <property type="entry name" value="EF_hand_dom"/>
</dbReference>
<dbReference type="GO" id="GO:0005793">
    <property type="term" value="C:endoplasmic reticulum-Golgi intermediate compartment"/>
    <property type="evidence" value="ECO:0007669"/>
    <property type="project" value="TreeGrafter"/>
</dbReference>
<dbReference type="EMBL" id="PJQM01000180">
    <property type="protein sequence ID" value="RCI06322.1"/>
    <property type="molecule type" value="Genomic_DNA"/>
</dbReference>
<evidence type="ECO:0000259" key="5">
    <source>
        <dbReference type="Pfam" id="PF13499"/>
    </source>
</evidence>
<dbReference type="PROSITE" id="PS00018">
    <property type="entry name" value="EF_HAND_1"/>
    <property type="match status" value="1"/>
</dbReference>
<comment type="caution">
    <text evidence="6">The sequence shown here is derived from an EMBL/GenBank/DDBJ whole genome shotgun (WGS) entry which is preliminary data.</text>
</comment>
<protein>
    <recommendedName>
        <fullName evidence="5">EF-hand domain-containing protein</fullName>
    </recommendedName>
</protein>
<dbReference type="Gene3D" id="1.10.238.10">
    <property type="entry name" value="EF-hand"/>
    <property type="match status" value="1"/>
</dbReference>
<dbReference type="PANTHER" id="PTHR19237:SF20">
    <property type="entry name" value="NUCLEOBINDIN 1"/>
    <property type="match status" value="1"/>
</dbReference>
<feature type="domain" description="EF-hand" evidence="5">
    <location>
        <begin position="42"/>
        <end position="101"/>
    </location>
</feature>
<evidence type="ECO:0000256" key="4">
    <source>
        <dbReference type="SAM" id="SignalP"/>
    </source>
</evidence>
<feature type="signal peptide" evidence="4">
    <location>
        <begin position="1"/>
        <end position="17"/>
    </location>
</feature>
<evidence type="ECO:0000256" key="1">
    <source>
        <dbReference type="ARBA" id="ARBA00022729"/>
    </source>
</evidence>
<dbReference type="InterPro" id="IPR040250">
    <property type="entry name" value="Nucleobindin"/>
</dbReference>
<dbReference type="AlphaFoldDB" id="A0A367KWR7"/>
<dbReference type="STRING" id="4846.A0A367KWR7"/>
<evidence type="ECO:0000313" key="7">
    <source>
        <dbReference type="Proteomes" id="UP000253551"/>
    </source>
</evidence>
<dbReference type="InterPro" id="IPR011992">
    <property type="entry name" value="EF-hand-dom_pair"/>
</dbReference>
<feature type="compositionally biased region" description="Basic and acidic residues" evidence="3">
    <location>
        <begin position="129"/>
        <end position="144"/>
    </location>
</feature>
<feature type="chain" id="PRO_5016944260" description="EF-hand domain-containing protein" evidence="4">
    <location>
        <begin position="18"/>
        <end position="156"/>
    </location>
</feature>
<keyword evidence="1 4" id="KW-0732">Signal</keyword>
<name>A0A367KWR7_RHIST</name>
<evidence type="ECO:0000313" key="6">
    <source>
        <dbReference type="EMBL" id="RCI06322.1"/>
    </source>
</evidence>